<organism evidence="1 2">
    <name type="scientific">Streptomyces maoxianensis</name>
    <dbReference type="NCBI Taxonomy" id="1459942"/>
    <lineage>
        <taxon>Bacteria</taxon>
        <taxon>Bacillati</taxon>
        <taxon>Actinomycetota</taxon>
        <taxon>Actinomycetes</taxon>
        <taxon>Kitasatosporales</taxon>
        <taxon>Streptomycetaceae</taxon>
        <taxon>Streptomyces</taxon>
    </lineage>
</organism>
<dbReference type="EMBL" id="JBHSFE010000003">
    <property type="protein sequence ID" value="MFC4606633.1"/>
    <property type="molecule type" value="Genomic_DNA"/>
</dbReference>
<proteinExistence type="predicted"/>
<reference evidence="2" key="1">
    <citation type="journal article" date="2019" name="Int. J. Syst. Evol. Microbiol.">
        <title>The Global Catalogue of Microorganisms (GCM) 10K type strain sequencing project: providing services to taxonomists for standard genome sequencing and annotation.</title>
        <authorList>
            <consortium name="The Broad Institute Genomics Platform"/>
            <consortium name="The Broad Institute Genome Sequencing Center for Infectious Disease"/>
            <person name="Wu L."/>
            <person name="Ma J."/>
        </authorList>
    </citation>
    <scope>NUCLEOTIDE SEQUENCE [LARGE SCALE GENOMIC DNA]</scope>
    <source>
        <strain evidence="2">CGMCC 4.7139</strain>
    </source>
</reference>
<dbReference type="RefSeq" id="WP_381191012.1">
    <property type="nucleotide sequence ID" value="NZ_JBHSFE010000003.1"/>
</dbReference>
<protein>
    <submittedName>
        <fullName evidence="1">Uncharacterized protein</fullName>
    </submittedName>
</protein>
<gene>
    <name evidence="1" type="ORF">ACFO9E_02150</name>
</gene>
<dbReference type="Proteomes" id="UP001595993">
    <property type="component" value="Unassembled WGS sequence"/>
</dbReference>
<sequence>MVKEAGLAPDGKVFRLFGERGDCAVLELQTHRVDPQRETFFARVLAVPLPPQG</sequence>
<evidence type="ECO:0000313" key="2">
    <source>
        <dbReference type="Proteomes" id="UP001595993"/>
    </source>
</evidence>
<accession>A0ABV9FXB5</accession>
<evidence type="ECO:0000313" key="1">
    <source>
        <dbReference type="EMBL" id="MFC4606633.1"/>
    </source>
</evidence>
<keyword evidence="2" id="KW-1185">Reference proteome</keyword>
<name>A0ABV9FXB5_9ACTN</name>
<comment type="caution">
    <text evidence="1">The sequence shown here is derived from an EMBL/GenBank/DDBJ whole genome shotgun (WGS) entry which is preliminary data.</text>
</comment>